<dbReference type="PANTHER" id="PTHR22749:SF6">
    <property type="entry name" value="RIBOFLAVIN KINASE"/>
    <property type="match status" value="1"/>
</dbReference>
<evidence type="ECO:0000259" key="15">
    <source>
        <dbReference type="SMART" id="SM00904"/>
    </source>
</evidence>
<evidence type="ECO:0000256" key="8">
    <source>
        <dbReference type="ARBA" id="ARBA00022777"/>
    </source>
</evidence>
<dbReference type="Proteomes" id="UP001183619">
    <property type="component" value="Unassembled WGS sequence"/>
</dbReference>
<evidence type="ECO:0000256" key="2">
    <source>
        <dbReference type="ARBA" id="ARBA00005201"/>
    </source>
</evidence>
<keyword evidence="11" id="KW-0511">Multifunctional enzyme</keyword>
<dbReference type="Gene3D" id="2.40.30.30">
    <property type="entry name" value="Riboflavin kinase-like"/>
    <property type="match status" value="1"/>
</dbReference>
<proteinExistence type="inferred from homology"/>
<evidence type="ECO:0000256" key="7">
    <source>
        <dbReference type="ARBA" id="ARBA00022741"/>
    </source>
</evidence>
<comment type="pathway">
    <text evidence="2 14">Cofactor biosynthesis; FMN biosynthesis; FMN from riboflavin (ATP route): step 1/1.</text>
</comment>
<protein>
    <recommendedName>
        <fullName evidence="14">Riboflavin biosynthesis protein</fullName>
    </recommendedName>
    <domain>
        <recommendedName>
            <fullName evidence="14">Riboflavin kinase</fullName>
            <ecNumber evidence="14">2.7.1.26</ecNumber>
        </recommendedName>
        <alternativeName>
            <fullName evidence="14">Flavokinase</fullName>
        </alternativeName>
    </domain>
    <domain>
        <recommendedName>
            <fullName evidence="14">FMN adenylyltransferase</fullName>
            <ecNumber evidence="14">2.7.7.2</ecNumber>
        </recommendedName>
        <alternativeName>
            <fullName evidence="14">FAD pyrophosphorylase</fullName>
        </alternativeName>
        <alternativeName>
            <fullName evidence="14">FAD synthase</fullName>
        </alternativeName>
    </domain>
</protein>
<dbReference type="NCBIfam" id="TIGR00083">
    <property type="entry name" value="ribF"/>
    <property type="match status" value="1"/>
</dbReference>
<keyword evidence="10 14" id="KW-0067">ATP-binding</keyword>
<comment type="pathway">
    <text evidence="1 14">Cofactor biosynthesis; FAD biosynthesis; FAD from FMN: step 1/1.</text>
</comment>
<evidence type="ECO:0000256" key="12">
    <source>
        <dbReference type="ARBA" id="ARBA00047880"/>
    </source>
</evidence>
<dbReference type="Pfam" id="PF06574">
    <property type="entry name" value="FAD_syn"/>
    <property type="match status" value="1"/>
</dbReference>
<keyword evidence="17" id="KW-1185">Reference proteome</keyword>
<dbReference type="InterPro" id="IPR023468">
    <property type="entry name" value="Riboflavin_kinase"/>
</dbReference>
<evidence type="ECO:0000256" key="14">
    <source>
        <dbReference type="PIRNR" id="PIRNR004491"/>
    </source>
</evidence>
<evidence type="ECO:0000256" key="6">
    <source>
        <dbReference type="ARBA" id="ARBA00022695"/>
    </source>
</evidence>
<evidence type="ECO:0000256" key="4">
    <source>
        <dbReference type="ARBA" id="ARBA00022643"/>
    </source>
</evidence>
<dbReference type="InterPro" id="IPR023465">
    <property type="entry name" value="Riboflavin_kinase_dom_sf"/>
</dbReference>
<sequence>MNIWRGFDEIPSELRASVVTIGVFDGMHRGHKTLLDTAVGHGKKLGVPTVLLTFDPHPLAVLRPDRIPPMLATVAQRAKLAEAEGIDHMLAMSFSADMARLSPEEFFTQVIVNSLQAKAVVVGSNFTFGYKAAGTTDTLQELGEKYGVEVFVLNLLEEEDEIICSTMIRGLLAQGDVARANWALGRTFSVSGEVVRGAGRGGKELGFPTANLYFPDSVALPKDGVYAGWLRIVSTAPVEGDMQPGVRYPAAISVGDNPTFGDARRSVESYVINQDADLYGHTVEVEFVDFVRDMLTFSSVEELVETIKGDVRTTLEIVQRDDVTFNSQ</sequence>
<comment type="caution">
    <text evidence="16">The sequence shown here is derived from an EMBL/GenBank/DDBJ whole genome shotgun (WGS) entry which is preliminary data.</text>
</comment>
<name>A0ABU2BEW6_9CORY</name>
<dbReference type="Gene3D" id="3.40.50.620">
    <property type="entry name" value="HUPs"/>
    <property type="match status" value="1"/>
</dbReference>
<evidence type="ECO:0000256" key="11">
    <source>
        <dbReference type="ARBA" id="ARBA00023268"/>
    </source>
</evidence>
<dbReference type="InterPro" id="IPR014729">
    <property type="entry name" value="Rossmann-like_a/b/a_fold"/>
</dbReference>
<evidence type="ECO:0000313" key="16">
    <source>
        <dbReference type="EMBL" id="MDR7355939.1"/>
    </source>
</evidence>
<evidence type="ECO:0000256" key="9">
    <source>
        <dbReference type="ARBA" id="ARBA00022827"/>
    </source>
</evidence>
<accession>A0ABU2BEW6</accession>
<keyword evidence="8 14" id="KW-0418">Kinase</keyword>
<dbReference type="EC" id="2.7.1.26" evidence="14"/>
<keyword evidence="3 14" id="KW-0285">Flavoprotein</keyword>
<dbReference type="SUPFAM" id="SSF52374">
    <property type="entry name" value="Nucleotidylyl transferase"/>
    <property type="match status" value="1"/>
</dbReference>
<dbReference type="PANTHER" id="PTHR22749">
    <property type="entry name" value="RIBOFLAVIN KINASE/FMN ADENYLYLTRANSFERASE"/>
    <property type="match status" value="1"/>
</dbReference>
<dbReference type="EC" id="2.7.7.2" evidence="14"/>
<dbReference type="EMBL" id="JAVDYF010000001">
    <property type="protein sequence ID" value="MDR7355939.1"/>
    <property type="molecule type" value="Genomic_DNA"/>
</dbReference>
<dbReference type="RefSeq" id="WP_277103595.1">
    <property type="nucleotide sequence ID" value="NZ_BAAAJS010000069.1"/>
</dbReference>
<keyword evidence="6 14" id="KW-0548">Nucleotidyltransferase</keyword>
<dbReference type="InterPro" id="IPR002606">
    <property type="entry name" value="Riboflavin_kinase_bac"/>
</dbReference>
<evidence type="ECO:0000256" key="10">
    <source>
        <dbReference type="ARBA" id="ARBA00022840"/>
    </source>
</evidence>
<keyword evidence="4 14" id="KW-0288">FMN</keyword>
<evidence type="ECO:0000256" key="13">
    <source>
        <dbReference type="ARBA" id="ARBA00049494"/>
    </source>
</evidence>
<keyword evidence="7 14" id="KW-0547">Nucleotide-binding</keyword>
<dbReference type="InterPro" id="IPR015864">
    <property type="entry name" value="FAD_synthase"/>
</dbReference>
<comment type="catalytic activity">
    <reaction evidence="12 14">
        <text>riboflavin + ATP = FMN + ADP + H(+)</text>
        <dbReference type="Rhea" id="RHEA:14357"/>
        <dbReference type="ChEBI" id="CHEBI:15378"/>
        <dbReference type="ChEBI" id="CHEBI:30616"/>
        <dbReference type="ChEBI" id="CHEBI:57986"/>
        <dbReference type="ChEBI" id="CHEBI:58210"/>
        <dbReference type="ChEBI" id="CHEBI:456216"/>
        <dbReference type="EC" id="2.7.1.26"/>
    </reaction>
</comment>
<keyword evidence="9 14" id="KW-0274">FAD</keyword>
<comment type="catalytic activity">
    <reaction evidence="13 14">
        <text>FMN + ATP + H(+) = FAD + diphosphate</text>
        <dbReference type="Rhea" id="RHEA:17237"/>
        <dbReference type="ChEBI" id="CHEBI:15378"/>
        <dbReference type="ChEBI" id="CHEBI:30616"/>
        <dbReference type="ChEBI" id="CHEBI:33019"/>
        <dbReference type="ChEBI" id="CHEBI:57692"/>
        <dbReference type="ChEBI" id="CHEBI:58210"/>
        <dbReference type="EC" id="2.7.7.2"/>
    </reaction>
</comment>
<dbReference type="InterPro" id="IPR015865">
    <property type="entry name" value="Riboflavin_kinase_bac/euk"/>
</dbReference>
<dbReference type="PIRSF" id="PIRSF004491">
    <property type="entry name" value="FAD_Synth"/>
    <property type="match status" value="1"/>
</dbReference>
<comment type="similarity">
    <text evidence="14">Belongs to the ribF family.</text>
</comment>
<dbReference type="Pfam" id="PF01687">
    <property type="entry name" value="Flavokinase"/>
    <property type="match status" value="1"/>
</dbReference>
<evidence type="ECO:0000313" key="17">
    <source>
        <dbReference type="Proteomes" id="UP001183619"/>
    </source>
</evidence>
<dbReference type="NCBIfam" id="NF004160">
    <property type="entry name" value="PRK05627.1-3"/>
    <property type="match status" value="1"/>
</dbReference>
<gene>
    <name evidence="16" type="ORF">J2S37_002477</name>
</gene>
<reference evidence="16 17" key="1">
    <citation type="submission" date="2023-07" db="EMBL/GenBank/DDBJ databases">
        <title>Sequencing the genomes of 1000 actinobacteria strains.</title>
        <authorList>
            <person name="Klenk H.-P."/>
        </authorList>
    </citation>
    <scope>NUCLEOTIDE SEQUENCE [LARGE SCALE GENOMIC DNA]</scope>
    <source>
        <strain evidence="16 17">DSM 44508</strain>
    </source>
</reference>
<keyword evidence="5 14" id="KW-0808">Transferase</keyword>
<evidence type="ECO:0000256" key="3">
    <source>
        <dbReference type="ARBA" id="ARBA00022630"/>
    </source>
</evidence>
<feature type="domain" description="Riboflavin kinase" evidence="15">
    <location>
        <begin position="183"/>
        <end position="319"/>
    </location>
</feature>
<dbReference type="SMART" id="SM00904">
    <property type="entry name" value="Flavokinase"/>
    <property type="match status" value="1"/>
</dbReference>
<dbReference type="CDD" id="cd02064">
    <property type="entry name" value="FAD_synthetase_N"/>
    <property type="match status" value="1"/>
</dbReference>
<organism evidence="16 17">
    <name type="scientific">Corynebacterium felinum</name>
    <dbReference type="NCBI Taxonomy" id="131318"/>
    <lineage>
        <taxon>Bacteria</taxon>
        <taxon>Bacillati</taxon>
        <taxon>Actinomycetota</taxon>
        <taxon>Actinomycetes</taxon>
        <taxon>Mycobacteriales</taxon>
        <taxon>Corynebacteriaceae</taxon>
        <taxon>Corynebacterium</taxon>
    </lineage>
</organism>
<evidence type="ECO:0000256" key="5">
    <source>
        <dbReference type="ARBA" id="ARBA00022679"/>
    </source>
</evidence>
<dbReference type="GO" id="GO:0008531">
    <property type="term" value="F:riboflavin kinase activity"/>
    <property type="evidence" value="ECO:0007669"/>
    <property type="project" value="UniProtKB-EC"/>
</dbReference>
<evidence type="ECO:0000256" key="1">
    <source>
        <dbReference type="ARBA" id="ARBA00004726"/>
    </source>
</evidence>
<dbReference type="SUPFAM" id="SSF82114">
    <property type="entry name" value="Riboflavin kinase-like"/>
    <property type="match status" value="1"/>
</dbReference>
<dbReference type="GO" id="GO:0003919">
    <property type="term" value="F:FMN adenylyltransferase activity"/>
    <property type="evidence" value="ECO:0007669"/>
    <property type="project" value="UniProtKB-EC"/>
</dbReference>